<reference evidence="9" key="2">
    <citation type="journal article" date="2020" name="Microorganisms">
        <title>Osmotic Adaptation and Compatible Solute Biosynthesis of Phototrophic Bacteria as Revealed from Genome Analyses.</title>
        <authorList>
            <person name="Imhoff J.F."/>
            <person name="Rahn T."/>
            <person name="Kunzel S."/>
            <person name="Keller A."/>
            <person name="Neulinger S.C."/>
        </authorList>
    </citation>
    <scope>NUCLEOTIDE SEQUENCE</scope>
    <source>
        <strain evidence="9">DSM 9154</strain>
    </source>
</reference>
<evidence type="ECO:0000313" key="10">
    <source>
        <dbReference type="Proteomes" id="UP000778970"/>
    </source>
</evidence>
<evidence type="ECO:0000256" key="5">
    <source>
        <dbReference type="ARBA" id="ARBA00023231"/>
    </source>
</evidence>
<comment type="similarity">
    <text evidence="3 6">Belongs to the NifD/NifK/NifE/NifN family.</text>
</comment>
<comment type="function">
    <text evidence="1">This protein may play a role in the biosynthesis of the prosthetic group of nitrogenase (FeMo cofactor).</text>
</comment>
<dbReference type="RefSeq" id="WP_051432298.1">
    <property type="nucleotide sequence ID" value="NZ_NRRE01000033.1"/>
</dbReference>
<evidence type="ECO:0000256" key="1">
    <source>
        <dbReference type="ARBA" id="ARBA00003171"/>
    </source>
</evidence>
<dbReference type="InterPro" id="IPR000510">
    <property type="entry name" value="Nase/OxRdtase_comp1"/>
</dbReference>
<dbReference type="InterPro" id="IPR050152">
    <property type="entry name" value="ChlB/BchB/BchZ"/>
</dbReference>
<organism evidence="9 10">
    <name type="scientific">Rhodovibrio salinarum</name>
    <dbReference type="NCBI Taxonomy" id="1087"/>
    <lineage>
        <taxon>Bacteria</taxon>
        <taxon>Pseudomonadati</taxon>
        <taxon>Pseudomonadota</taxon>
        <taxon>Alphaproteobacteria</taxon>
        <taxon>Rhodospirillales</taxon>
        <taxon>Rhodovibrionaceae</taxon>
        <taxon>Rhodovibrio</taxon>
    </lineage>
</organism>
<dbReference type="PROSITE" id="PS00699">
    <property type="entry name" value="NITROGENASE_1_1"/>
    <property type="match status" value="1"/>
</dbReference>
<sequence length="472" mass="48908">MSARPTDAKPLTTDPLKVSPPLGAALALLGIDRSMPLLHGAQGCTAFALVLLVRHFHEPIPLQTTALGDLEVTLGGEENLEAAVRTIAERHRPAVIGVCPTALATTRGEDLAGALTRIRETHAELLSDTRLLHIPAPDYLGGLQEGWAATVTSLIDSVASPGSQRARRVNVLAGSQLTVADLDDLRTTVESFGLDCALIPDLASSLDGHMPTAWSPVSAGGTPQATLDTLGDAMATLAVGAQMRPAAELLEARTGVPSTVFNTLTGLDASDQLVAWLSRVSGQPAAQTVRRARSRLLDALADSHLEAAGARVAIAAEPDLLRALARLCHDLGCRIPLAVTTTRGRGRRTGPDDACPPALADLPCGHVLVGDLDDLEREGTAVGGVDLVIGPSPTLRAARALGAPLLRVGFPQTDRVGSQHQALAGYSGTRALACAIANTLHDHLTRDLLGPPDGPARPRVGSDAHDIGAAAD</sequence>
<proteinExistence type="inferred from homology"/>
<evidence type="ECO:0000313" key="9">
    <source>
        <dbReference type="EMBL" id="MBK1698985.1"/>
    </source>
</evidence>
<evidence type="ECO:0000256" key="7">
    <source>
        <dbReference type="SAM" id="MobiDB-lite"/>
    </source>
</evidence>
<dbReference type="InterPro" id="IPR005975">
    <property type="entry name" value="Nase_Mo-Fe_CF"/>
</dbReference>
<name>A0A934QM94_9PROT</name>
<dbReference type="EMBL" id="NRRE01000033">
    <property type="protein sequence ID" value="MBK1698985.1"/>
    <property type="molecule type" value="Genomic_DNA"/>
</dbReference>
<feature type="region of interest" description="Disordered" evidence="7">
    <location>
        <begin position="446"/>
        <end position="472"/>
    </location>
</feature>
<dbReference type="InterPro" id="IPR000318">
    <property type="entry name" value="Nase_comp1_CS"/>
</dbReference>
<accession>A0A934QM94</accession>
<gene>
    <name evidence="9" type="ORF">CKO21_17215</name>
</gene>
<dbReference type="GO" id="GO:0065003">
    <property type="term" value="P:protein-containing complex assembly"/>
    <property type="evidence" value="ECO:0007669"/>
    <property type="project" value="InterPro"/>
</dbReference>
<keyword evidence="5 6" id="KW-0535">Nitrogen fixation</keyword>
<protein>
    <recommendedName>
        <fullName evidence="4">Nitrogenase iron-molybdenum cofactor biosynthesis protein NifN</fullName>
    </recommendedName>
</protein>
<comment type="caution">
    <text evidence="9">The sequence shown here is derived from an EMBL/GenBank/DDBJ whole genome shotgun (WGS) entry which is preliminary data.</text>
</comment>
<evidence type="ECO:0000256" key="2">
    <source>
        <dbReference type="ARBA" id="ARBA00005155"/>
    </source>
</evidence>
<dbReference type="PANTHER" id="PTHR33712">
    <property type="entry name" value="LIGHT-INDEPENDENT PROTOCHLOROPHYLLIDE REDUCTASE SUBUNIT B"/>
    <property type="match status" value="1"/>
</dbReference>
<reference evidence="9" key="1">
    <citation type="submission" date="2017-08" db="EMBL/GenBank/DDBJ databases">
        <authorList>
            <person name="Imhoff J.F."/>
            <person name="Rahn T."/>
            <person name="Kuenzel S."/>
            <person name="Neulinger S.C."/>
        </authorList>
    </citation>
    <scope>NUCLEOTIDE SEQUENCE</scope>
    <source>
        <strain evidence="9">DSM 9154</strain>
    </source>
</reference>
<evidence type="ECO:0000256" key="6">
    <source>
        <dbReference type="RuleBase" id="RU004021"/>
    </source>
</evidence>
<dbReference type="Pfam" id="PF00148">
    <property type="entry name" value="Oxidored_nitro"/>
    <property type="match status" value="1"/>
</dbReference>
<dbReference type="Gene3D" id="3.40.50.1980">
    <property type="entry name" value="Nitrogenase molybdenum iron protein domain"/>
    <property type="match status" value="3"/>
</dbReference>
<dbReference type="Proteomes" id="UP000778970">
    <property type="component" value="Unassembled WGS sequence"/>
</dbReference>
<dbReference type="AlphaFoldDB" id="A0A934QM94"/>
<dbReference type="GO" id="GO:0016163">
    <property type="term" value="F:nitrogenase activity"/>
    <property type="evidence" value="ECO:0007669"/>
    <property type="project" value="InterPro"/>
</dbReference>
<evidence type="ECO:0000256" key="4">
    <source>
        <dbReference type="ARBA" id="ARBA00013282"/>
    </source>
</evidence>
<feature type="domain" description="Nitrogenase/oxidoreductase component 1" evidence="8">
    <location>
        <begin position="19"/>
        <end position="440"/>
    </location>
</feature>
<dbReference type="SUPFAM" id="SSF53807">
    <property type="entry name" value="Helical backbone' metal receptor"/>
    <property type="match status" value="1"/>
</dbReference>
<evidence type="ECO:0000256" key="3">
    <source>
        <dbReference type="ARBA" id="ARBA00011002"/>
    </source>
</evidence>
<dbReference type="NCBIfam" id="TIGR01285">
    <property type="entry name" value="nifN"/>
    <property type="match status" value="1"/>
</dbReference>
<keyword evidence="10" id="KW-1185">Reference proteome</keyword>
<comment type="pathway">
    <text evidence="2">Cofactor biosynthesis; Fe-Mo cofactor biosynthesis.</text>
</comment>
<dbReference type="PANTHER" id="PTHR33712:SF7">
    <property type="entry name" value="LIGHT-INDEPENDENT PROTOCHLOROPHYLLIDE REDUCTASE SUBUNIT B"/>
    <property type="match status" value="1"/>
</dbReference>
<evidence type="ECO:0000259" key="8">
    <source>
        <dbReference type="Pfam" id="PF00148"/>
    </source>
</evidence>